<dbReference type="GO" id="GO:0005737">
    <property type="term" value="C:cytoplasm"/>
    <property type="evidence" value="ECO:0007669"/>
    <property type="project" value="TreeGrafter"/>
</dbReference>
<keyword evidence="8" id="KW-0411">Iron-sulfur</keyword>
<dbReference type="InterPro" id="IPR023753">
    <property type="entry name" value="FAD/NAD-binding_dom"/>
</dbReference>
<evidence type="ECO:0000256" key="8">
    <source>
        <dbReference type="ARBA" id="ARBA00023014"/>
    </source>
</evidence>
<dbReference type="Gene3D" id="3.50.50.60">
    <property type="entry name" value="FAD/NAD(P)-binding domain"/>
    <property type="match status" value="2"/>
</dbReference>
<evidence type="ECO:0000256" key="2">
    <source>
        <dbReference type="ARBA" id="ARBA00022630"/>
    </source>
</evidence>
<name>A0A2T0SSW8_9BACT</name>
<dbReference type="PROSITE" id="PS51296">
    <property type="entry name" value="RIESKE"/>
    <property type="match status" value="1"/>
</dbReference>
<evidence type="ECO:0000256" key="6">
    <source>
        <dbReference type="ARBA" id="ARBA00023002"/>
    </source>
</evidence>
<dbReference type="PANTHER" id="PTHR43557">
    <property type="entry name" value="APOPTOSIS-INDUCING FACTOR 1"/>
    <property type="match status" value="1"/>
</dbReference>
<dbReference type="SUPFAM" id="SSF51905">
    <property type="entry name" value="FAD/NAD(P)-binding domain"/>
    <property type="match status" value="2"/>
</dbReference>
<dbReference type="OrthoDB" id="9792592at2"/>
<dbReference type="InterPro" id="IPR028202">
    <property type="entry name" value="Reductase_C"/>
</dbReference>
<dbReference type="InterPro" id="IPR016156">
    <property type="entry name" value="FAD/NAD-linked_Rdtase_dimer_sf"/>
</dbReference>
<keyword evidence="7" id="KW-0408">Iron</keyword>
<dbReference type="GO" id="GO:0016651">
    <property type="term" value="F:oxidoreductase activity, acting on NAD(P)H"/>
    <property type="evidence" value="ECO:0007669"/>
    <property type="project" value="TreeGrafter"/>
</dbReference>
<reference evidence="10 11" key="1">
    <citation type="submission" date="2018-03" db="EMBL/GenBank/DDBJ databases">
        <title>Genomic Encyclopedia of Archaeal and Bacterial Type Strains, Phase II (KMG-II): from individual species to whole genera.</title>
        <authorList>
            <person name="Goeker M."/>
        </authorList>
    </citation>
    <scope>NUCLEOTIDE SEQUENCE [LARGE SCALE GENOMIC DNA]</scope>
    <source>
        <strain evidence="10 11">DSM 28354</strain>
    </source>
</reference>
<comment type="cofactor">
    <cofactor evidence="1">
        <name>FAD</name>
        <dbReference type="ChEBI" id="CHEBI:57692"/>
    </cofactor>
</comment>
<dbReference type="SUPFAM" id="SSF50022">
    <property type="entry name" value="ISP domain"/>
    <property type="match status" value="1"/>
</dbReference>
<dbReference type="RefSeq" id="WP_106138712.1">
    <property type="nucleotide sequence ID" value="NZ_PVTE01000012.1"/>
</dbReference>
<evidence type="ECO:0000256" key="5">
    <source>
        <dbReference type="ARBA" id="ARBA00022827"/>
    </source>
</evidence>
<dbReference type="InterPro" id="IPR036922">
    <property type="entry name" value="Rieske_2Fe-2S_sf"/>
</dbReference>
<protein>
    <submittedName>
        <fullName evidence="10">NAD/ferredoxin-dependent reductase-like protein</fullName>
    </submittedName>
</protein>
<evidence type="ECO:0000313" key="11">
    <source>
        <dbReference type="Proteomes" id="UP000238375"/>
    </source>
</evidence>
<dbReference type="GO" id="GO:0051537">
    <property type="term" value="F:2 iron, 2 sulfur cluster binding"/>
    <property type="evidence" value="ECO:0007669"/>
    <property type="project" value="UniProtKB-KW"/>
</dbReference>
<dbReference type="Pfam" id="PF00355">
    <property type="entry name" value="Rieske"/>
    <property type="match status" value="1"/>
</dbReference>
<dbReference type="InterPro" id="IPR036188">
    <property type="entry name" value="FAD/NAD-bd_sf"/>
</dbReference>
<keyword evidence="2" id="KW-0285">Flavoprotein</keyword>
<evidence type="ECO:0000313" key="10">
    <source>
        <dbReference type="EMBL" id="PRY36510.1"/>
    </source>
</evidence>
<sequence length="530" mass="57856">MLTDYTEEAVCKVDDLKDGELKDVRVGDTDVLLARVDGQYYALYPKCTHYQAPLSKGMLHGNRLVCPWHNACFDVRNGHRLEAPALNGLPTHEVRIEGDQVMVRLTTDKESMENPMATPDPANTTTCVIIGAGGAGAFAAEAMREGGFTGNILMLTSSDHAPYDRPNCSKDYLQDKAPDEWMPLRSPDFYADYGIDIRTGQRVTSLDPQTKEIEVSGGEGQATERIAYDKALICSGGKPNKLPVPGVDLKGVQVLRSLTDSQQLRELGKEGKRIVIIGSSFIGLEAAMSLRKLGSSVDVVGMEAVPFEKILGERVGKVIQGWHEKEGITFHLGRNVKALEGSDTVEAVVLDNGERLAADAVLLGLGVKPNTDFVKGIDREKDGSLRADETLQIADGLFVAGDIATYPTADGTQRIEHWKVAGQQGYTAGMNMAGNGVVYNEVPFFWSNQQGKRINYIGHAEKIDDVIFDGNPEQDDSFLAFYVQDGNVKAVAGLKRDKEIIAIRELMQADKLPSVETIRQGVDWKAELGK</sequence>
<dbReference type="PANTHER" id="PTHR43557:SF2">
    <property type="entry name" value="RIESKE DOMAIN-CONTAINING PROTEIN-RELATED"/>
    <property type="match status" value="1"/>
</dbReference>
<keyword evidence="3" id="KW-0001">2Fe-2S</keyword>
<dbReference type="PRINTS" id="PR00411">
    <property type="entry name" value="PNDRDTASEI"/>
</dbReference>
<evidence type="ECO:0000256" key="1">
    <source>
        <dbReference type="ARBA" id="ARBA00001974"/>
    </source>
</evidence>
<dbReference type="Gene3D" id="3.30.390.30">
    <property type="match status" value="1"/>
</dbReference>
<dbReference type="InterPro" id="IPR017941">
    <property type="entry name" value="Rieske_2Fe-2S"/>
</dbReference>
<keyword evidence="4" id="KW-0479">Metal-binding</keyword>
<dbReference type="InterPro" id="IPR050446">
    <property type="entry name" value="FAD-oxidoreductase/Apoptosis"/>
</dbReference>
<dbReference type="Gene3D" id="2.102.10.10">
    <property type="entry name" value="Rieske [2Fe-2S] iron-sulphur domain"/>
    <property type="match status" value="1"/>
</dbReference>
<keyword evidence="11" id="KW-1185">Reference proteome</keyword>
<evidence type="ECO:0000256" key="4">
    <source>
        <dbReference type="ARBA" id="ARBA00022723"/>
    </source>
</evidence>
<dbReference type="Proteomes" id="UP000238375">
    <property type="component" value="Unassembled WGS sequence"/>
</dbReference>
<evidence type="ECO:0000256" key="3">
    <source>
        <dbReference type="ARBA" id="ARBA00022714"/>
    </source>
</evidence>
<gene>
    <name evidence="10" type="ORF">CLV58_112101</name>
</gene>
<evidence type="ECO:0000259" key="9">
    <source>
        <dbReference type="PROSITE" id="PS51296"/>
    </source>
</evidence>
<organism evidence="10 11">
    <name type="scientific">Spirosoma oryzae</name>
    <dbReference type="NCBI Taxonomy" id="1469603"/>
    <lineage>
        <taxon>Bacteria</taxon>
        <taxon>Pseudomonadati</taxon>
        <taxon>Bacteroidota</taxon>
        <taxon>Cytophagia</taxon>
        <taxon>Cytophagales</taxon>
        <taxon>Cytophagaceae</taxon>
        <taxon>Spirosoma</taxon>
    </lineage>
</organism>
<dbReference type="CDD" id="cd03478">
    <property type="entry name" value="Rieske_AIFL_N"/>
    <property type="match status" value="1"/>
</dbReference>
<dbReference type="Pfam" id="PF07992">
    <property type="entry name" value="Pyr_redox_2"/>
    <property type="match status" value="1"/>
</dbReference>
<dbReference type="Pfam" id="PF14759">
    <property type="entry name" value="Reductase_C"/>
    <property type="match status" value="1"/>
</dbReference>
<feature type="domain" description="Rieske" evidence="9">
    <location>
        <begin position="8"/>
        <end position="103"/>
    </location>
</feature>
<dbReference type="PRINTS" id="PR00368">
    <property type="entry name" value="FADPNR"/>
</dbReference>
<keyword evidence="6" id="KW-0560">Oxidoreductase</keyword>
<dbReference type="EMBL" id="PVTE01000012">
    <property type="protein sequence ID" value="PRY36510.1"/>
    <property type="molecule type" value="Genomic_DNA"/>
</dbReference>
<comment type="caution">
    <text evidence="10">The sequence shown here is derived from an EMBL/GenBank/DDBJ whole genome shotgun (WGS) entry which is preliminary data.</text>
</comment>
<evidence type="ECO:0000256" key="7">
    <source>
        <dbReference type="ARBA" id="ARBA00023004"/>
    </source>
</evidence>
<proteinExistence type="predicted"/>
<dbReference type="SUPFAM" id="SSF55424">
    <property type="entry name" value="FAD/NAD-linked reductases, dimerisation (C-terminal) domain"/>
    <property type="match status" value="1"/>
</dbReference>
<dbReference type="AlphaFoldDB" id="A0A2T0SSW8"/>
<accession>A0A2T0SSW8</accession>
<dbReference type="GO" id="GO:0046872">
    <property type="term" value="F:metal ion binding"/>
    <property type="evidence" value="ECO:0007669"/>
    <property type="project" value="UniProtKB-KW"/>
</dbReference>
<keyword evidence="5" id="KW-0274">FAD</keyword>